<gene>
    <name evidence="3" type="ORF">ACOF00016_LOCUS18928</name>
</gene>
<keyword evidence="2" id="KW-0472">Membrane</keyword>
<name>A0A7S3PEI4_9STRA</name>
<proteinExistence type="predicted"/>
<dbReference type="AlphaFoldDB" id="A0A7S3PEI4"/>
<feature type="transmembrane region" description="Helical" evidence="2">
    <location>
        <begin position="52"/>
        <end position="74"/>
    </location>
</feature>
<accession>A0A7S3PEI4</accession>
<keyword evidence="2" id="KW-0812">Transmembrane</keyword>
<feature type="region of interest" description="Disordered" evidence="1">
    <location>
        <begin position="174"/>
        <end position="207"/>
    </location>
</feature>
<evidence type="ECO:0000256" key="1">
    <source>
        <dbReference type="SAM" id="MobiDB-lite"/>
    </source>
</evidence>
<feature type="compositionally biased region" description="Polar residues" evidence="1">
    <location>
        <begin position="179"/>
        <end position="189"/>
    </location>
</feature>
<keyword evidence="2" id="KW-1133">Transmembrane helix</keyword>
<organism evidence="3">
    <name type="scientific">Amphora coffeiformis</name>
    <dbReference type="NCBI Taxonomy" id="265554"/>
    <lineage>
        <taxon>Eukaryota</taxon>
        <taxon>Sar</taxon>
        <taxon>Stramenopiles</taxon>
        <taxon>Ochrophyta</taxon>
        <taxon>Bacillariophyta</taxon>
        <taxon>Bacillariophyceae</taxon>
        <taxon>Bacillariophycidae</taxon>
        <taxon>Thalassiophysales</taxon>
        <taxon>Catenulaceae</taxon>
        <taxon>Amphora</taxon>
    </lineage>
</organism>
<reference evidence="3" key="1">
    <citation type="submission" date="2021-01" db="EMBL/GenBank/DDBJ databases">
        <authorList>
            <person name="Corre E."/>
            <person name="Pelletier E."/>
            <person name="Niang G."/>
            <person name="Scheremetjew M."/>
            <person name="Finn R."/>
            <person name="Kale V."/>
            <person name="Holt S."/>
            <person name="Cochrane G."/>
            <person name="Meng A."/>
            <person name="Brown T."/>
            <person name="Cohen L."/>
        </authorList>
    </citation>
    <scope>NUCLEOTIDE SEQUENCE</scope>
    <source>
        <strain evidence="3">CCMP127</strain>
    </source>
</reference>
<evidence type="ECO:0000313" key="3">
    <source>
        <dbReference type="EMBL" id="CAE0422350.1"/>
    </source>
</evidence>
<sequence length="207" mass="22792">MSSFTLPINLGKPVNRMLPDDILPYIQMDQWQSLCDAFDRLSMNPIDRYGSILMRLSLLVGAICLVAVVLFGYLDLDDGDKNDEGDDGDDAPPTLLVLLTAIPISFPFIMAALLNCHNASTVSKIIHLFRTRCDEWASEKGVEVRVEQLQSVSNEDQVIDKILIEFGPGVAKGVEESDSVPTTYTSASARSRYIPHEKDAASDEADV</sequence>
<protein>
    <submittedName>
        <fullName evidence="3">Uncharacterized protein</fullName>
    </submittedName>
</protein>
<feature type="transmembrane region" description="Helical" evidence="2">
    <location>
        <begin position="94"/>
        <end position="114"/>
    </location>
</feature>
<evidence type="ECO:0000256" key="2">
    <source>
        <dbReference type="SAM" id="Phobius"/>
    </source>
</evidence>
<dbReference type="EMBL" id="HBIM01025440">
    <property type="protein sequence ID" value="CAE0422350.1"/>
    <property type="molecule type" value="Transcribed_RNA"/>
</dbReference>